<dbReference type="OrthoDB" id="8196648at2759"/>
<gene>
    <name evidence="2" type="ORF">AVEN_210301_1</name>
</gene>
<comment type="caution">
    <text evidence="2">The sequence shown here is derived from an EMBL/GenBank/DDBJ whole genome shotgun (WGS) entry which is preliminary data.</text>
</comment>
<proteinExistence type="predicted"/>
<evidence type="ECO:0000313" key="3">
    <source>
        <dbReference type="Proteomes" id="UP000499080"/>
    </source>
</evidence>
<dbReference type="Proteomes" id="UP000499080">
    <property type="component" value="Unassembled WGS sequence"/>
</dbReference>
<evidence type="ECO:0000256" key="1">
    <source>
        <dbReference type="SAM" id="Phobius"/>
    </source>
</evidence>
<keyword evidence="1" id="KW-1133">Transmembrane helix</keyword>
<protein>
    <recommendedName>
        <fullName evidence="4">Cuticle protein 6</fullName>
    </recommendedName>
</protein>
<dbReference type="AlphaFoldDB" id="A0A4Y2S3D7"/>
<organism evidence="2 3">
    <name type="scientific">Araneus ventricosus</name>
    <name type="common">Orbweaver spider</name>
    <name type="synonym">Epeira ventricosa</name>
    <dbReference type="NCBI Taxonomy" id="182803"/>
    <lineage>
        <taxon>Eukaryota</taxon>
        <taxon>Metazoa</taxon>
        <taxon>Ecdysozoa</taxon>
        <taxon>Arthropoda</taxon>
        <taxon>Chelicerata</taxon>
        <taxon>Arachnida</taxon>
        <taxon>Araneae</taxon>
        <taxon>Araneomorphae</taxon>
        <taxon>Entelegynae</taxon>
        <taxon>Araneoidea</taxon>
        <taxon>Araneidae</taxon>
        <taxon>Araneus</taxon>
    </lineage>
</organism>
<feature type="transmembrane region" description="Helical" evidence="1">
    <location>
        <begin position="21"/>
        <end position="40"/>
    </location>
</feature>
<reference evidence="2 3" key="1">
    <citation type="journal article" date="2019" name="Sci. Rep.">
        <title>Orb-weaving spider Araneus ventricosus genome elucidates the spidroin gene catalogue.</title>
        <authorList>
            <person name="Kono N."/>
            <person name="Nakamura H."/>
            <person name="Ohtoshi R."/>
            <person name="Moran D.A.P."/>
            <person name="Shinohara A."/>
            <person name="Yoshida Y."/>
            <person name="Fujiwara M."/>
            <person name="Mori M."/>
            <person name="Tomita M."/>
            <person name="Arakawa K."/>
        </authorList>
    </citation>
    <scope>NUCLEOTIDE SEQUENCE [LARGE SCALE GENOMIC DNA]</scope>
</reference>
<accession>A0A4Y2S3D7</accession>
<dbReference type="EMBL" id="BGPR01019627">
    <property type="protein sequence ID" value="GBN82477.1"/>
    <property type="molecule type" value="Genomic_DNA"/>
</dbReference>
<keyword evidence="1" id="KW-0812">Transmembrane</keyword>
<sequence length="144" mass="15758">MEDYWIKCRPHHLILFQNVEMFLLVILACIALAHGSYPYAQPYDFGYAIRDHHSHQYRQEAGNGLGAVTGRYGYVDGRGNVLYNNYGVAAGYGVPVYGGYGLGYGGYGYGVYGLGSLGYGYGGALGYNALLRGYGDVYYGEDLV</sequence>
<evidence type="ECO:0000313" key="2">
    <source>
        <dbReference type="EMBL" id="GBN82477.1"/>
    </source>
</evidence>
<evidence type="ECO:0008006" key="4">
    <source>
        <dbReference type="Google" id="ProtNLM"/>
    </source>
</evidence>
<keyword evidence="1" id="KW-0472">Membrane</keyword>
<keyword evidence="3" id="KW-1185">Reference proteome</keyword>
<name>A0A4Y2S3D7_ARAVE</name>